<sequence length="86" mass="10117">MQGILSQLKDKLTTEDRRNALVDLKIYTKVDRSAFEIWNWENYFKYLSLSGLSETKIFIKDFPANSDILRTFNNYNGQGEAYLNKN</sequence>
<comment type="caution">
    <text evidence="1">The sequence shown here is derived from an EMBL/GenBank/DDBJ whole genome shotgun (WGS) entry which is preliminary data.</text>
</comment>
<dbReference type="EMBL" id="JBCGDP010000023">
    <property type="protein sequence ID" value="MEM0578355.1"/>
    <property type="molecule type" value="Genomic_DNA"/>
</dbReference>
<evidence type="ECO:0000313" key="2">
    <source>
        <dbReference type="Proteomes" id="UP001468798"/>
    </source>
</evidence>
<proteinExistence type="predicted"/>
<evidence type="ECO:0000313" key="1">
    <source>
        <dbReference type="EMBL" id="MEM0578355.1"/>
    </source>
</evidence>
<reference evidence="1 2" key="1">
    <citation type="submission" date="2024-03" db="EMBL/GenBank/DDBJ databases">
        <title>Two novel species of the genus Flavobacterium exhibiting potentially degradation of complex polysaccharides.</title>
        <authorList>
            <person name="Lian X."/>
        </authorList>
    </citation>
    <scope>NUCLEOTIDE SEQUENCE [LARGE SCALE GENOMIC DNA]</scope>
    <source>
        <strain evidence="1 2">N6</strain>
    </source>
</reference>
<keyword evidence="2" id="KW-1185">Reference proteome</keyword>
<dbReference type="Proteomes" id="UP001468798">
    <property type="component" value="Unassembled WGS sequence"/>
</dbReference>
<protein>
    <submittedName>
        <fullName evidence="1">Uncharacterized protein</fullName>
    </submittedName>
</protein>
<dbReference type="RefSeq" id="WP_342693177.1">
    <property type="nucleotide sequence ID" value="NZ_JBCGDP010000023.1"/>
</dbReference>
<accession>A0ABU9NSN1</accession>
<name>A0ABU9NSN1_9FLAO</name>
<gene>
    <name evidence="1" type="ORF">WFZ86_17765</name>
</gene>
<organism evidence="1 2">
    <name type="scientific">Flavobacterium polysaccharolyticum</name>
    <dbReference type="NCBI Taxonomy" id="3133148"/>
    <lineage>
        <taxon>Bacteria</taxon>
        <taxon>Pseudomonadati</taxon>
        <taxon>Bacteroidota</taxon>
        <taxon>Flavobacteriia</taxon>
        <taxon>Flavobacteriales</taxon>
        <taxon>Flavobacteriaceae</taxon>
        <taxon>Flavobacterium</taxon>
    </lineage>
</organism>